<dbReference type="Pfam" id="PF21121">
    <property type="entry name" value="Nup49_C"/>
    <property type="match status" value="1"/>
</dbReference>
<dbReference type="SUPFAM" id="SSF52833">
    <property type="entry name" value="Thioredoxin-like"/>
    <property type="match status" value="1"/>
</dbReference>
<keyword evidence="2" id="KW-0653">Protein transport</keyword>
<dbReference type="SFLD" id="SFLDG01148">
    <property type="entry name" value="Xi_(cytGST)"/>
    <property type="match status" value="1"/>
</dbReference>
<dbReference type="InterPro" id="IPR047047">
    <property type="entry name" value="GST_Omega-like_C"/>
</dbReference>
<proteinExistence type="predicted"/>
<evidence type="ECO:0000313" key="5">
    <source>
        <dbReference type="EMBL" id="RMZ72548.1"/>
    </source>
</evidence>
<dbReference type="InterPro" id="IPR036282">
    <property type="entry name" value="Glutathione-S-Trfase_C_sf"/>
</dbReference>
<feature type="compositionally biased region" description="Low complexity" evidence="3">
    <location>
        <begin position="40"/>
        <end position="70"/>
    </location>
</feature>
<keyword evidence="2" id="KW-0539">Nucleus</keyword>
<dbReference type="Pfam" id="PF13409">
    <property type="entry name" value="GST_N_2"/>
    <property type="match status" value="1"/>
</dbReference>
<feature type="compositionally biased region" description="Polar residues" evidence="3">
    <location>
        <begin position="17"/>
        <end position="26"/>
    </location>
</feature>
<dbReference type="OrthoDB" id="2309723at2759"/>
<name>A0A3M7MDL1_9PLEO</name>
<dbReference type="CDD" id="cd03190">
    <property type="entry name" value="GST_C_Omega_like"/>
    <property type="match status" value="1"/>
</dbReference>
<evidence type="ECO:0000256" key="1">
    <source>
        <dbReference type="ARBA" id="ARBA00004567"/>
    </source>
</evidence>
<keyword evidence="6" id="KW-1185">Reference proteome</keyword>
<dbReference type="GO" id="GO:0004364">
    <property type="term" value="F:glutathione transferase activity"/>
    <property type="evidence" value="ECO:0007669"/>
    <property type="project" value="InterPro"/>
</dbReference>
<dbReference type="SFLD" id="SFLDS00019">
    <property type="entry name" value="Glutathione_Transferase_(cytos"/>
    <property type="match status" value="1"/>
</dbReference>
<dbReference type="PROSITE" id="PS50405">
    <property type="entry name" value="GST_CTER"/>
    <property type="match status" value="1"/>
</dbReference>
<keyword evidence="2" id="KW-0509">mRNA transport</keyword>
<keyword evidence="2" id="KW-0906">Nuclear pore complex</keyword>
<dbReference type="EMBL" id="KE747833">
    <property type="protein sequence ID" value="RMZ72548.1"/>
    <property type="molecule type" value="Genomic_DNA"/>
</dbReference>
<dbReference type="Proteomes" id="UP000265663">
    <property type="component" value="Unassembled WGS sequence"/>
</dbReference>
<keyword evidence="5" id="KW-0808">Transferase</keyword>
<organism evidence="5 6">
    <name type="scientific">Pyrenophora seminiperda CCB06</name>
    <dbReference type="NCBI Taxonomy" id="1302712"/>
    <lineage>
        <taxon>Eukaryota</taxon>
        <taxon>Fungi</taxon>
        <taxon>Dikarya</taxon>
        <taxon>Ascomycota</taxon>
        <taxon>Pezizomycotina</taxon>
        <taxon>Dothideomycetes</taxon>
        <taxon>Pleosporomycetidae</taxon>
        <taxon>Pleosporales</taxon>
        <taxon>Pleosporineae</taxon>
        <taxon>Pleosporaceae</taxon>
        <taxon>Pyrenophora</taxon>
    </lineage>
</organism>
<feature type="domain" description="GST C-terminal" evidence="4">
    <location>
        <begin position="574"/>
        <end position="748"/>
    </location>
</feature>
<dbReference type="InterPro" id="IPR025574">
    <property type="entry name" value="Nucleoporin_FG_rpt"/>
</dbReference>
<dbReference type="PANTHER" id="PTHR32419:SF6">
    <property type="entry name" value="GLUTATHIONE S-TRANSFERASE OMEGA-LIKE 1-RELATED"/>
    <property type="match status" value="1"/>
</dbReference>
<feature type="compositionally biased region" description="Low complexity" evidence="3">
    <location>
        <begin position="100"/>
        <end position="112"/>
    </location>
</feature>
<feature type="compositionally biased region" description="Polar residues" evidence="3">
    <location>
        <begin position="71"/>
        <end position="80"/>
    </location>
</feature>
<dbReference type="InterPro" id="IPR010987">
    <property type="entry name" value="Glutathione-S-Trfase_C-like"/>
</dbReference>
<dbReference type="Gene3D" id="3.40.30.10">
    <property type="entry name" value="Glutaredoxin"/>
    <property type="match status" value="1"/>
</dbReference>
<dbReference type="PANTHER" id="PTHR32419">
    <property type="entry name" value="GLUTATHIONYL-HYDROQUINONE REDUCTASE"/>
    <property type="match status" value="1"/>
</dbReference>
<reference evidence="5 6" key="1">
    <citation type="journal article" date="2014" name="PLoS ONE">
        <title>De novo Genome Assembly of the Fungal Plant Pathogen Pyrenophora semeniperda.</title>
        <authorList>
            <person name="Soliai M.M."/>
            <person name="Meyer S.E."/>
            <person name="Udall J.A."/>
            <person name="Elzinga D.E."/>
            <person name="Hermansen R.A."/>
            <person name="Bodily P.M."/>
            <person name="Hart A.A."/>
            <person name="Coleman C.E."/>
        </authorList>
    </citation>
    <scope>NUCLEOTIDE SEQUENCE [LARGE SCALE GENOMIC DNA]</scope>
    <source>
        <strain evidence="5 6">CCB06</strain>
        <tissue evidence="5">Mycelium</tissue>
    </source>
</reference>
<accession>A0A3M7MDL1</accession>
<comment type="subcellular location">
    <subcellularLocation>
        <location evidence="1">Nucleus</location>
        <location evidence="1">Nuclear pore complex</location>
    </subcellularLocation>
</comment>
<gene>
    <name evidence="5" type="ORF">GMOD_00007547</name>
</gene>
<evidence type="ECO:0000256" key="3">
    <source>
        <dbReference type="SAM" id="MobiDB-lite"/>
    </source>
</evidence>
<dbReference type="FunFam" id="3.40.30.10:FF:000162">
    <property type="entry name" value="Glutathione S-transferase Gst3"/>
    <property type="match status" value="1"/>
</dbReference>
<feature type="compositionally biased region" description="Polar residues" evidence="3">
    <location>
        <begin position="122"/>
        <end position="143"/>
    </location>
</feature>
<dbReference type="InterPro" id="IPR004045">
    <property type="entry name" value="Glutathione_S-Trfase_N"/>
</dbReference>
<feature type="compositionally biased region" description="Low complexity" evidence="3">
    <location>
        <begin position="183"/>
        <end position="192"/>
    </location>
</feature>
<evidence type="ECO:0000313" key="6">
    <source>
        <dbReference type="Proteomes" id="UP000265663"/>
    </source>
</evidence>
<dbReference type="AlphaFoldDB" id="A0A3M7MDL1"/>
<dbReference type="GO" id="GO:0005737">
    <property type="term" value="C:cytoplasm"/>
    <property type="evidence" value="ECO:0007669"/>
    <property type="project" value="TreeGrafter"/>
</dbReference>
<protein>
    <submittedName>
        <fullName evidence="5">Glutathione S-transferase omega-like 2</fullName>
    </submittedName>
</protein>
<feature type="region of interest" description="Disordered" evidence="3">
    <location>
        <begin position="1"/>
        <end position="223"/>
    </location>
</feature>
<dbReference type="Pfam" id="PF13410">
    <property type="entry name" value="GST_C_2"/>
    <property type="match status" value="1"/>
</dbReference>
<dbReference type="InterPro" id="IPR016639">
    <property type="entry name" value="GST_Omega/GSH"/>
</dbReference>
<dbReference type="Gene3D" id="1.20.1050.10">
    <property type="match status" value="1"/>
</dbReference>
<dbReference type="InterPro" id="IPR040079">
    <property type="entry name" value="Glutathione_S-Trfase"/>
</dbReference>
<keyword evidence="2" id="KW-0811">Translocation</keyword>
<evidence type="ECO:0000256" key="2">
    <source>
        <dbReference type="ARBA" id="ARBA00023132"/>
    </source>
</evidence>
<dbReference type="SUPFAM" id="SSF47616">
    <property type="entry name" value="GST C-terminal domain-like"/>
    <property type="match status" value="1"/>
</dbReference>
<dbReference type="Pfam" id="PF13634">
    <property type="entry name" value="Nucleoporin_FG"/>
    <property type="match status" value="2"/>
</dbReference>
<feature type="compositionally biased region" description="Low complexity" evidence="3">
    <location>
        <begin position="149"/>
        <end position="175"/>
    </location>
</feature>
<dbReference type="GO" id="GO:0005643">
    <property type="term" value="C:nuclear pore"/>
    <property type="evidence" value="ECO:0007669"/>
    <property type="project" value="UniProtKB-SubCell"/>
</dbReference>
<sequence length="771" mass="84522">MASAEKLEQRANMTGFGRSNSLSINTGSGGGLFGNNNATQAQQGGQPQSSGGLFGSTQQTQQQPQSASLFGGQNQASQPSGGLFGNKPATTTPASGGLFGSSTAQSSQPSSGGLFGGALGGNTQNQAPNTAQSGGLFGNSQAKPSLFGASTQQTTTATPSLFGNNTSNQQNQNSTPSLFGSTQQQQAQPQQQNTLFGGMNSQNRSGTLGGSTLGGNQMSGSAQPVQMTLDSIRGTTRFNDLHPELQTLIQQFDEGIQRKINFCSQIRETLPKSEADISTIAPDVAYIETRLSTVEVGLDNDSANIAYLKDLVKKDAEDATLSFRAIENQRLPAQFHYRNTNLTASSAKTPATSTLDDDDPTKPVDLMGYFNRRTDELGNTLNVYKAQIREIESHLRTMEAGTVEKAQQLTGSRSAPRDQRRELVEALKAIEGAILDSAKRVGQVKPGDTTGEFKRGASIFRNWISTAPDAEFPPEPHRYHLYVSYACPWAHRTLIVRSLKGLDSLISYTSVHWHMREKGWHFAPATEKISGNTTPDPLHEGYTHLRDIYFEQNPDYEGRFTVPVLYDKKTKKIVSNESADIIRMLYTSFDSILPAPYASVTLFPQALQSSIEAMNAWVYDDINNGVYKSGFATTQEAYTKAVTQLFASLDRVEKELEKSSTKYLLGSEHVTEADVRLYTTIVRFDAVYVQHFKCNVRDVRSGYPRIHAWLRHLYWDYPAFKDTTNFEHIKNHYTKSHGQINRFQITPLGPLPDILAKEDEVPSVKAALLAK</sequence>
<dbReference type="InterPro" id="IPR036249">
    <property type="entry name" value="Thioredoxin-like_sf"/>
</dbReference>
<keyword evidence="2" id="KW-0813">Transport</keyword>
<evidence type="ECO:0000259" key="4">
    <source>
        <dbReference type="PROSITE" id="PS50405"/>
    </source>
</evidence>
<feature type="compositionally biased region" description="Polar residues" evidence="3">
    <location>
        <begin position="193"/>
        <end position="204"/>
    </location>
</feature>
<dbReference type="SFLD" id="SFLDG01206">
    <property type="entry name" value="Xi.1"/>
    <property type="match status" value="1"/>
</dbReference>